<dbReference type="PANTHER" id="PTHR35446:SF2">
    <property type="entry name" value="CARBOXYMUCONOLACTONE DECARBOXYLASE-LIKE DOMAIN-CONTAINING PROTEIN"/>
    <property type="match status" value="1"/>
</dbReference>
<dbReference type="Proteomes" id="UP001165074">
    <property type="component" value="Unassembled WGS sequence"/>
</dbReference>
<evidence type="ECO:0000259" key="1">
    <source>
        <dbReference type="Pfam" id="PF02627"/>
    </source>
</evidence>
<gene>
    <name evidence="2" type="ORF">Airi02_106570</name>
</gene>
<dbReference type="SUPFAM" id="SSF69118">
    <property type="entry name" value="AhpD-like"/>
    <property type="match status" value="1"/>
</dbReference>
<sequence>MSYLQTPAETNAADQTGRLYDADRAALGYVANYTRVFALQPAVYAAWQQLNTAIKADMDMRRYELVTLAAARRLRSSYCALAHGKALRDRFYDAETVEVIATDHHDAGLDSADVAVIDFAERVVTDATAITADDVAELRHHGLSDTEIFQVVLTAAARCFFSTVLDAVGTEPDAQYRASIEPGLQLALTFGRPIATADTPDETP</sequence>
<dbReference type="AlphaFoldDB" id="A0A9W6SFQ1"/>
<accession>A0A9W6SFQ1</accession>
<organism evidence="2 3">
    <name type="scientific">Actinoallomurus iriomotensis</name>
    <dbReference type="NCBI Taxonomy" id="478107"/>
    <lineage>
        <taxon>Bacteria</taxon>
        <taxon>Bacillati</taxon>
        <taxon>Actinomycetota</taxon>
        <taxon>Actinomycetes</taxon>
        <taxon>Streptosporangiales</taxon>
        <taxon>Thermomonosporaceae</taxon>
        <taxon>Actinoallomurus</taxon>
    </lineage>
</organism>
<proteinExistence type="predicted"/>
<dbReference type="Gene3D" id="1.20.1290.10">
    <property type="entry name" value="AhpD-like"/>
    <property type="match status" value="1"/>
</dbReference>
<evidence type="ECO:0000313" key="3">
    <source>
        <dbReference type="Proteomes" id="UP001165074"/>
    </source>
</evidence>
<protein>
    <recommendedName>
        <fullName evidence="1">Carboxymuconolactone decarboxylase-like domain-containing protein</fullName>
    </recommendedName>
</protein>
<dbReference type="InterPro" id="IPR003779">
    <property type="entry name" value="CMD-like"/>
</dbReference>
<reference evidence="2" key="1">
    <citation type="submission" date="2023-03" db="EMBL/GenBank/DDBJ databases">
        <title>Actinoallomurus iriomotensis NBRC 103684.</title>
        <authorList>
            <person name="Ichikawa N."/>
            <person name="Sato H."/>
            <person name="Tonouchi N."/>
        </authorList>
    </citation>
    <scope>NUCLEOTIDE SEQUENCE</scope>
    <source>
        <strain evidence="2">NBRC 103684</strain>
    </source>
</reference>
<evidence type="ECO:0000313" key="2">
    <source>
        <dbReference type="EMBL" id="GLY92729.1"/>
    </source>
</evidence>
<dbReference type="PANTHER" id="PTHR35446">
    <property type="entry name" value="SI:CH211-175M2.5"/>
    <property type="match status" value="1"/>
</dbReference>
<dbReference type="Pfam" id="PF02627">
    <property type="entry name" value="CMD"/>
    <property type="match status" value="1"/>
</dbReference>
<dbReference type="RefSeq" id="WP_285585142.1">
    <property type="nucleotide sequence ID" value="NZ_BSTK01000037.1"/>
</dbReference>
<name>A0A9W6SFQ1_9ACTN</name>
<dbReference type="InterPro" id="IPR029032">
    <property type="entry name" value="AhpD-like"/>
</dbReference>
<comment type="caution">
    <text evidence="2">The sequence shown here is derived from an EMBL/GenBank/DDBJ whole genome shotgun (WGS) entry which is preliminary data.</text>
</comment>
<feature type="domain" description="Carboxymuconolactone decarboxylase-like" evidence="1">
    <location>
        <begin position="41"/>
        <end position="108"/>
    </location>
</feature>
<keyword evidence="3" id="KW-1185">Reference proteome</keyword>
<dbReference type="EMBL" id="BSTK01000037">
    <property type="protein sequence ID" value="GLY92729.1"/>
    <property type="molecule type" value="Genomic_DNA"/>
</dbReference>